<evidence type="ECO:0000313" key="2">
    <source>
        <dbReference type="Proteomes" id="UP000185622"/>
    </source>
</evidence>
<dbReference type="EMBL" id="CP019437">
    <property type="protein sequence ID" value="AQS49622.1"/>
    <property type="molecule type" value="Genomic_DNA"/>
</dbReference>
<evidence type="ECO:0000313" key="1">
    <source>
        <dbReference type="EMBL" id="AQS49622.1"/>
    </source>
</evidence>
<keyword evidence="1" id="KW-0969">Cilium</keyword>
<protein>
    <submittedName>
        <fullName evidence="1">Flagellar biosynthesis regulator FlhF</fullName>
    </submittedName>
</protein>
<proteinExistence type="predicted"/>
<dbReference type="InterPro" id="IPR010845">
    <property type="entry name" value="FlaF"/>
</dbReference>
<sequence length="139" mass="15703">MPSAHDQFQSPEGFPVYATTLAKTAYSNPSQPMRTPRGLEFELFARITRRLKQVSSQDVPFAALAEAIFENRRLWTALAADVADPENGLPQDLRARIFFLNEFTQAHSRLVLSEKRSVDVLIDVNTAIMRGLRQEGIKQ</sequence>
<gene>
    <name evidence="1" type="ORF">BMG03_18845</name>
</gene>
<name>A0ABM6IL36_9RHOB</name>
<accession>A0ABM6IL36</accession>
<keyword evidence="2" id="KW-1185">Reference proteome</keyword>
<keyword evidence="1" id="KW-0282">Flagellum</keyword>
<reference evidence="1 2" key="1">
    <citation type="submission" date="2017-01" db="EMBL/GenBank/DDBJ databases">
        <title>The complete genome sequence of a sulfur-oxidizing marine bacterium Thioclava sp. 25B10_4T.</title>
        <authorList>
            <person name="Liu Y."/>
            <person name="Lai Q."/>
            <person name="Shao Z."/>
        </authorList>
    </citation>
    <scope>NUCLEOTIDE SEQUENCE [LARGE SCALE GENOMIC DNA]</scope>
    <source>
        <strain evidence="1 2">25B10_4</strain>
    </source>
</reference>
<dbReference type="Pfam" id="PF07309">
    <property type="entry name" value="FlaF"/>
    <property type="match status" value="1"/>
</dbReference>
<dbReference type="Proteomes" id="UP000185622">
    <property type="component" value="Chromosome"/>
</dbReference>
<dbReference type="NCBIfam" id="NF009435">
    <property type="entry name" value="PRK12794.1"/>
    <property type="match status" value="1"/>
</dbReference>
<keyword evidence="1" id="KW-0966">Cell projection</keyword>
<organism evidence="1 2">
    <name type="scientific">Thioclava nitratireducens</name>
    <dbReference type="NCBI Taxonomy" id="1915078"/>
    <lineage>
        <taxon>Bacteria</taxon>
        <taxon>Pseudomonadati</taxon>
        <taxon>Pseudomonadota</taxon>
        <taxon>Alphaproteobacteria</taxon>
        <taxon>Rhodobacterales</taxon>
        <taxon>Paracoccaceae</taxon>
        <taxon>Thioclava</taxon>
    </lineage>
</organism>